<accession>A0A8X6XQQ8</accession>
<keyword evidence="8" id="KW-0812">Transmembrane</keyword>
<feature type="transmembrane region" description="Helical" evidence="8">
    <location>
        <begin position="30"/>
        <end position="50"/>
    </location>
</feature>
<dbReference type="Gene3D" id="3.40.390.10">
    <property type="entry name" value="Collagenase (Catalytic Domain)"/>
    <property type="match status" value="1"/>
</dbReference>
<dbReference type="OrthoDB" id="6475849at2759"/>
<keyword evidence="8" id="KW-0472">Membrane</keyword>
<dbReference type="Pfam" id="PF01431">
    <property type="entry name" value="Peptidase_M13"/>
    <property type="match status" value="1"/>
</dbReference>
<evidence type="ECO:0000256" key="3">
    <source>
        <dbReference type="ARBA" id="ARBA00022670"/>
    </source>
</evidence>
<dbReference type="InterPro" id="IPR008753">
    <property type="entry name" value="Peptidase_M13_N"/>
</dbReference>
<dbReference type="GO" id="GO:0005886">
    <property type="term" value="C:plasma membrane"/>
    <property type="evidence" value="ECO:0007669"/>
    <property type="project" value="TreeGrafter"/>
</dbReference>
<feature type="domain" description="Peptidase M13 C-terminal" evidence="9">
    <location>
        <begin position="527"/>
        <end position="725"/>
    </location>
</feature>
<dbReference type="GO" id="GO:0016485">
    <property type="term" value="P:protein processing"/>
    <property type="evidence" value="ECO:0007669"/>
    <property type="project" value="TreeGrafter"/>
</dbReference>
<dbReference type="Proteomes" id="UP000886998">
    <property type="component" value="Unassembled WGS sequence"/>
</dbReference>
<keyword evidence="8" id="KW-1133">Transmembrane helix</keyword>
<dbReference type="InterPro" id="IPR018497">
    <property type="entry name" value="Peptidase_M13_C"/>
</dbReference>
<keyword evidence="7" id="KW-0482">Metalloprotease</keyword>
<sequence>MPLTDYVPDSERNFSIYYRNVLGVPVRKRVIIGVLTILILFLIFVVTLVVSKYGKESNKNIKTMFAPYVPFEKSINKSVDPCIDFYDYTCGLWAENEIVQNIDSGKVTTFDVLQLYVNKKEKNIIKTARMSKRFPETVNDAIGYYKLCISENDTSPHESIEHLLNYFSQLMNGWPILNEHWDEKNFDVIKASAFLLKTLHFNTFVNLNSLMDDYDTSKRILYIKPPMFDKSYNSLDGSYTEHMLYVALSTIDHNINYTYVLDSIHAMLITERKWMKHFHTLPRKSNRTTMSIQKLNDEIPNIDWLYYFQIIMNDTLKELNQHLTSQDLVVVEDLDYIKQSISSFQLDTFSKLEVANLFGWFAFQSIWNYIPGVMWKYSLVIDYTEEEFKEIQTSKCFDAVFGLYQCSINYLYIHNSSHSGISDGKVLVHYIKKVFSELISNSDWMDDTTKNSALLKLDSMKSIIGFPSYFNNKASFSKAYKDFPKLTTNLLETKFNILQFYTQLLVKEIKVENSDYFTFRSITDVSAYYDLQRNIFTLPLSIHHPPFYYYEGPMYLNFGAIGTIIGHEIMHGFDSNGCQRGPKGNFQKWWSNKTSEVFKQLSKCFFEEYTLQRDNVSLNSNIDTLDEDIADNEGLHLTYLAYKEWEKDNGPEKSILKDYSSDQLFFLSFGSLWCNKKSPGYHDHDRRHSTNYLRTNVVVSNSKSFSEAFNCPSNSPMNPDKKCSIW</sequence>
<dbReference type="PANTHER" id="PTHR11733">
    <property type="entry name" value="ZINC METALLOPROTEASE FAMILY M13 NEPRILYSIN-RELATED"/>
    <property type="match status" value="1"/>
</dbReference>
<dbReference type="PANTHER" id="PTHR11733:SF167">
    <property type="entry name" value="FI17812P1-RELATED"/>
    <property type="match status" value="1"/>
</dbReference>
<evidence type="ECO:0000259" key="9">
    <source>
        <dbReference type="Pfam" id="PF01431"/>
    </source>
</evidence>
<comment type="caution">
    <text evidence="11">The sequence shown here is derived from an EMBL/GenBank/DDBJ whole genome shotgun (WGS) entry which is preliminary data.</text>
</comment>
<evidence type="ECO:0000313" key="12">
    <source>
        <dbReference type="Proteomes" id="UP000886998"/>
    </source>
</evidence>
<proteinExistence type="inferred from homology"/>
<dbReference type="InterPro" id="IPR042089">
    <property type="entry name" value="Peptidase_M13_dom_2"/>
</dbReference>
<evidence type="ECO:0000256" key="2">
    <source>
        <dbReference type="ARBA" id="ARBA00007357"/>
    </source>
</evidence>
<dbReference type="AlphaFoldDB" id="A0A8X6XQQ8"/>
<evidence type="ECO:0000256" key="6">
    <source>
        <dbReference type="ARBA" id="ARBA00022833"/>
    </source>
</evidence>
<keyword evidence="3" id="KW-0645">Protease</keyword>
<evidence type="ECO:0000256" key="5">
    <source>
        <dbReference type="ARBA" id="ARBA00022801"/>
    </source>
</evidence>
<dbReference type="Gene3D" id="1.10.1380.10">
    <property type="entry name" value="Neutral endopeptidase , domain2"/>
    <property type="match status" value="1"/>
</dbReference>
<protein>
    <submittedName>
        <fullName evidence="11">Endothelin-converting enzyme 1</fullName>
    </submittedName>
</protein>
<keyword evidence="12" id="KW-1185">Reference proteome</keyword>
<dbReference type="SUPFAM" id="SSF55486">
    <property type="entry name" value="Metalloproteases ('zincins'), catalytic domain"/>
    <property type="match status" value="1"/>
</dbReference>
<dbReference type="GO" id="GO:0004222">
    <property type="term" value="F:metalloendopeptidase activity"/>
    <property type="evidence" value="ECO:0007669"/>
    <property type="project" value="InterPro"/>
</dbReference>
<dbReference type="EMBL" id="BMAV01011217">
    <property type="protein sequence ID" value="GFY56935.1"/>
    <property type="molecule type" value="Genomic_DNA"/>
</dbReference>
<dbReference type="PRINTS" id="PR00786">
    <property type="entry name" value="NEPRILYSIN"/>
</dbReference>
<evidence type="ECO:0000256" key="8">
    <source>
        <dbReference type="SAM" id="Phobius"/>
    </source>
</evidence>
<evidence type="ECO:0000256" key="4">
    <source>
        <dbReference type="ARBA" id="ARBA00022723"/>
    </source>
</evidence>
<dbReference type="Pfam" id="PF05649">
    <property type="entry name" value="Peptidase_M13_N"/>
    <property type="match status" value="1"/>
</dbReference>
<reference evidence="11" key="1">
    <citation type="submission" date="2020-08" db="EMBL/GenBank/DDBJ databases">
        <title>Multicomponent nature underlies the extraordinary mechanical properties of spider dragline silk.</title>
        <authorList>
            <person name="Kono N."/>
            <person name="Nakamura H."/>
            <person name="Mori M."/>
            <person name="Yoshida Y."/>
            <person name="Ohtoshi R."/>
            <person name="Malay A.D."/>
            <person name="Moran D.A.P."/>
            <person name="Tomita M."/>
            <person name="Numata K."/>
            <person name="Arakawa K."/>
        </authorList>
    </citation>
    <scope>NUCLEOTIDE SEQUENCE</scope>
</reference>
<keyword evidence="5" id="KW-0378">Hydrolase</keyword>
<dbReference type="CDD" id="cd08662">
    <property type="entry name" value="M13"/>
    <property type="match status" value="1"/>
</dbReference>
<dbReference type="InterPro" id="IPR000718">
    <property type="entry name" value="Peptidase_M13"/>
</dbReference>
<name>A0A8X6XQQ8_9ARAC</name>
<feature type="domain" description="Peptidase M13 N-terminal" evidence="10">
    <location>
        <begin position="81"/>
        <end position="467"/>
    </location>
</feature>
<organism evidence="11 12">
    <name type="scientific">Trichonephila inaurata madagascariensis</name>
    <dbReference type="NCBI Taxonomy" id="2747483"/>
    <lineage>
        <taxon>Eukaryota</taxon>
        <taxon>Metazoa</taxon>
        <taxon>Ecdysozoa</taxon>
        <taxon>Arthropoda</taxon>
        <taxon>Chelicerata</taxon>
        <taxon>Arachnida</taxon>
        <taxon>Araneae</taxon>
        <taxon>Araneomorphae</taxon>
        <taxon>Entelegynae</taxon>
        <taxon>Araneoidea</taxon>
        <taxon>Nephilidae</taxon>
        <taxon>Trichonephila</taxon>
        <taxon>Trichonephila inaurata</taxon>
    </lineage>
</organism>
<comment type="similarity">
    <text evidence="2">Belongs to the peptidase M13 family.</text>
</comment>
<dbReference type="GO" id="GO:0046872">
    <property type="term" value="F:metal ion binding"/>
    <property type="evidence" value="ECO:0007669"/>
    <property type="project" value="UniProtKB-KW"/>
</dbReference>
<dbReference type="PROSITE" id="PS51885">
    <property type="entry name" value="NEPRILYSIN"/>
    <property type="match status" value="1"/>
</dbReference>
<keyword evidence="6" id="KW-0862">Zinc</keyword>
<keyword evidence="4" id="KW-0479">Metal-binding</keyword>
<evidence type="ECO:0000259" key="10">
    <source>
        <dbReference type="Pfam" id="PF05649"/>
    </source>
</evidence>
<evidence type="ECO:0000256" key="1">
    <source>
        <dbReference type="ARBA" id="ARBA00001947"/>
    </source>
</evidence>
<evidence type="ECO:0000256" key="7">
    <source>
        <dbReference type="ARBA" id="ARBA00023049"/>
    </source>
</evidence>
<evidence type="ECO:0000313" key="11">
    <source>
        <dbReference type="EMBL" id="GFY56935.1"/>
    </source>
</evidence>
<dbReference type="InterPro" id="IPR024079">
    <property type="entry name" value="MetalloPept_cat_dom_sf"/>
</dbReference>
<comment type="cofactor">
    <cofactor evidence="1">
        <name>Zn(2+)</name>
        <dbReference type="ChEBI" id="CHEBI:29105"/>
    </cofactor>
</comment>
<gene>
    <name evidence="11" type="primary">ECE1</name>
    <name evidence="11" type="ORF">TNIN_253171</name>
</gene>